<organism evidence="1 2">
    <name type="scientific">Lepagella muris</name>
    <dbReference type="NCBI Taxonomy" id="3032870"/>
    <lineage>
        <taxon>Bacteria</taxon>
        <taxon>Pseudomonadati</taxon>
        <taxon>Bacteroidota</taxon>
        <taxon>Bacteroidia</taxon>
        <taxon>Bacteroidales</taxon>
        <taxon>Muribaculaceae</taxon>
        <taxon>Lepagella</taxon>
    </lineage>
</organism>
<keyword evidence="2" id="KW-1185">Reference proteome</keyword>
<dbReference type="Proteomes" id="UP000306319">
    <property type="component" value="Unassembled WGS sequence"/>
</dbReference>
<reference evidence="1" key="1">
    <citation type="submission" date="2019-04" db="EMBL/GenBank/DDBJ databases">
        <title>Microbes associate with the intestines of laboratory mice.</title>
        <authorList>
            <person name="Navarre W."/>
            <person name="Wong E."/>
            <person name="Huang K."/>
            <person name="Tropini C."/>
            <person name="Ng K."/>
            <person name="Yu B."/>
        </authorList>
    </citation>
    <scope>NUCLEOTIDE SEQUENCE</scope>
    <source>
        <strain evidence="1">NM04_E33</strain>
    </source>
</reference>
<name>A0AC61RB32_9BACT</name>
<evidence type="ECO:0000313" key="2">
    <source>
        <dbReference type="Proteomes" id="UP000306319"/>
    </source>
</evidence>
<dbReference type="EMBL" id="SRYB01000043">
    <property type="protein sequence ID" value="TGY76175.1"/>
    <property type="molecule type" value="Genomic_DNA"/>
</dbReference>
<gene>
    <name evidence="1" type="ORF">E5331_18525</name>
</gene>
<comment type="caution">
    <text evidence="1">The sequence shown here is derived from an EMBL/GenBank/DDBJ whole genome shotgun (WGS) entry which is preliminary data.</text>
</comment>
<sequence>MKLLRHCLIWGGIPLIMASCSQETPWGSGTDSGEGGINVRLTALTDVKAAVPSVRAENGELVPPPAEEFQIRLTKNDGSYTKSWSSLEEFAKEESFSVGDYQLSAFYGSETSQGIAGNKGYETAYYYGSQDVTVREGQTSEVQLQPSLANAVLVIEYTDAFKNYFPYYSTTVQTEGHDAVNLGNLDGAYNYVVPGNLDITIEAQLQNGNRVHLTPASFPTEAKHMYKLRFTVYDGEIGKADQLGISFDESLTTDEVRVDLSDDVLNGEAPVVAASGFTSGDVMDVQKNIDFKRNLKFNVVARGGMKTAKLTIESDTYSPAYLTNGVVDLCSLDDAKRSEMEAAGIVMRGFREPEGEMANLDLTGLVANLPDGVHKFSLAVTDKHTNSSEPVDVTVRLYELHMSMEANGEAPFGEGYAEVAVTYDGPDPTDPANTQFYFRAENNYGSYNDCEVLSVTAENPTRVFEKKRYIYKVSVPFVDKDVFNVRAYWGLSGMEPDMEAPVAFSYPDYKVQLDPMSRKLRLKVDFDDPKKQDLFFRKIHVFMNGKKVDESDREKFSRDEPTHFIAIYELNPEAEYYVQTTLQSSAEPTKWGSNDNVIMEAAEPVPNGDFSQLKDKVSVTLNAGGKYRVSPVDYQHKCPISYQEAESWATLNAKTFFDNGDANNNTWFRVPSVTVRNGSAEIRTVAYSNKGGSIERSGTAFNTKYYCENAPSTSDMVYAPGELFLGTYGYSWNTSMANGEGTETRVYGVPFNSRPTSFTFDYTYIPYDAPDRAQVKVEILAADGSVLSEREAYLYSKESTEKYTIIMPRYYNFGVKAASLRIRFVSSTQATNWVYFRKNTELNEGQGLGNKTLPENSTKAVATGSVLTVSNLQFQYGEIQ</sequence>
<protein>
    <submittedName>
        <fullName evidence="1">DUF4493 domain-containing protein</fullName>
    </submittedName>
</protein>
<proteinExistence type="predicted"/>
<accession>A0AC61RB32</accession>
<evidence type="ECO:0000313" key="1">
    <source>
        <dbReference type="EMBL" id="TGY76175.1"/>
    </source>
</evidence>